<gene>
    <name evidence="2" type="ORF">EXE58_10550</name>
</gene>
<dbReference type="PANTHER" id="PTHR43424:SF1">
    <property type="entry name" value="LOCUS PUTATIVE PROTEIN 1-RELATED"/>
    <property type="match status" value="1"/>
</dbReference>
<evidence type="ECO:0000313" key="2">
    <source>
        <dbReference type="EMBL" id="QBX55855.1"/>
    </source>
</evidence>
<keyword evidence="1" id="KW-0472">Membrane</keyword>
<dbReference type="EMBL" id="CP038436">
    <property type="protein sequence ID" value="QBX55855.1"/>
    <property type="molecule type" value="Genomic_DNA"/>
</dbReference>
<organism evidence="2 3">
    <name type="scientific">Nocardioides seonyuensis</name>
    <dbReference type="NCBI Taxonomy" id="2518371"/>
    <lineage>
        <taxon>Bacteria</taxon>
        <taxon>Bacillati</taxon>
        <taxon>Actinomycetota</taxon>
        <taxon>Actinomycetes</taxon>
        <taxon>Propionibacteriales</taxon>
        <taxon>Nocardioidaceae</taxon>
        <taxon>Nocardioides</taxon>
    </lineage>
</organism>
<dbReference type="RefSeq" id="WP_135267846.1">
    <property type="nucleotide sequence ID" value="NZ_CP038436.1"/>
</dbReference>
<dbReference type="KEGG" id="nsn:EXE58_10550"/>
<dbReference type="Proteomes" id="UP000294853">
    <property type="component" value="Chromosome"/>
</dbReference>
<evidence type="ECO:0008006" key="4">
    <source>
        <dbReference type="Google" id="ProtNLM"/>
    </source>
</evidence>
<dbReference type="PANTHER" id="PTHR43424">
    <property type="entry name" value="LOCUS PUTATIVE PROTEIN 1-RELATED"/>
    <property type="match status" value="1"/>
</dbReference>
<feature type="transmembrane region" description="Helical" evidence="1">
    <location>
        <begin position="152"/>
        <end position="174"/>
    </location>
</feature>
<keyword evidence="1" id="KW-0812">Transmembrane</keyword>
<keyword evidence="3" id="KW-1185">Reference proteome</keyword>
<feature type="transmembrane region" description="Helical" evidence="1">
    <location>
        <begin position="260"/>
        <end position="281"/>
    </location>
</feature>
<evidence type="ECO:0000256" key="1">
    <source>
        <dbReference type="SAM" id="Phobius"/>
    </source>
</evidence>
<proteinExistence type="predicted"/>
<accession>A0A4P7IF18</accession>
<feature type="transmembrane region" description="Helical" evidence="1">
    <location>
        <begin position="330"/>
        <end position="349"/>
    </location>
</feature>
<name>A0A4P7IF18_9ACTN</name>
<feature type="transmembrane region" description="Helical" evidence="1">
    <location>
        <begin position="72"/>
        <end position="105"/>
    </location>
</feature>
<sequence>MSVVIQAALLLWVARQSSPADFGGLMAGLSAAYVVVALGDGGLQPFAIRERASDRTERPQAGTTAFTHASRLTAVVAAGIVAVLPLAVPGLSVWHAAGVAAMVWLERQFLGRLSLAIAVGRSVPTSALLVVARVTAAVVMVAGHLLGWSDEIANYLLGSIAGLGTSLVVAMLAFPQQKEAELPSWGQLMKSARPFWWSNLWTQLRGLDAFLVGLVASPTTVAHYALPNRLGQAVRVVPSVLSSLGQPAAVREDAPRLRRLDLATAATCFCGVLAWLLLLFFGNDPFLTLVGAAYEGAFMPLLWVAAAQVVNVPGIYLSGVLIGRGLERQVAQLDAVVTVLLIVGVLLAASTHGATGAAAGLFVAMTCQSVGAAVLRHHKGWYSWSTI</sequence>
<keyword evidence="1" id="KW-1133">Transmembrane helix</keyword>
<evidence type="ECO:0000313" key="3">
    <source>
        <dbReference type="Proteomes" id="UP000294853"/>
    </source>
</evidence>
<dbReference type="InterPro" id="IPR052556">
    <property type="entry name" value="PolySynth_Transporter"/>
</dbReference>
<protein>
    <recommendedName>
        <fullName evidence="4">Polysaccharide biosynthesis protein C-terminal domain-containing protein</fullName>
    </recommendedName>
</protein>
<dbReference type="AlphaFoldDB" id="A0A4P7IF18"/>
<feature type="transmembrane region" description="Helical" evidence="1">
    <location>
        <begin position="301"/>
        <end position="323"/>
    </location>
</feature>
<reference evidence="2 3" key="1">
    <citation type="submission" date="2019-03" db="EMBL/GenBank/DDBJ databases">
        <title>Three New Species of Nocardioides, Nocardioides euryhalodurans sp. nov., Nocardioides seonyuensis sp. nov. and Nocardioides eburneoflavus sp. nov. Iolated from Soil.</title>
        <authorList>
            <person name="Roh S.G."/>
            <person name="Lee C."/>
            <person name="Kim M.-K."/>
            <person name="Kim S.B."/>
        </authorList>
    </citation>
    <scope>NUCLEOTIDE SEQUENCE [LARGE SCALE GENOMIC DNA]</scope>
    <source>
        <strain evidence="2 3">MMS17-SY207-3</strain>
    </source>
</reference>
<feature type="transmembrane region" description="Helical" evidence="1">
    <location>
        <begin position="355"/>
        <end position="375"/>
    </location>
</feature>
<dbReference type="OrthoDB" id="10016744at2"/>